<dbReference type="PANTHER" id="PTHR33240:SF8">
    <property type="entry name" value="OS03G0439900 PROTEIN"/>
    <property type="match status" value="1"/>
</dbReference>
<organism evidence="2 3">
    <name type="scientific">Actinidia rufa</name>
    <dbReference type="NCBI Taxonomy" id="165716"/>
    <lineage>
        <taxon>Eukaryota</taxon>
        <taxon>Viridiplantae</taxon>
        <taxon>Streptophyta</taxon>
        <taxon>Embryophyta</taxon>
        <taxon>Tracheophyta</taxon>
        <taxon>Spermatophyta</taxon>
        <taxon>Magnoliopsida</taxon>
        <taxon>eudicotyledons</taxon>
        <taxon>Gunneridae</taxon>
        <taxon>Pentapetalae</taxon>
        <taxon>asterids</taxon>
        <taxon>Ericales</taxon>
        <taxon>Actinidiaceae</taxon>
        <taxon>Actinidia</taxon>
    </lineage>
</organism>
<evidence type="ECO:0008006" key="4">
    <source>
        <dbReference type="Google" id="ProtNLM"/>
    </source>
</evidence>
<dbReference type="PANTHER" id="PTHR33240">
    <property type="entry name" value="OS08G0508500 PROTEIN"/>
    <property type="match status" value="1"/>
</dbReference>
<name>A0A7J0E3Z6_9ERIC</name>
<sequence length="379" mass="42661">MHLHSRCLPRPSVSSPLDNKAQPMANTNQLLVVANPPSPAAPPILDAERSLTIFTAQETIPRTTAPKIRDLDACLNAINMGVGVPVTVDALVRQTEPPFTARILRARVSSRFKLPTQLGVRKKNASHLFTIHQKETERLKDYVKQFNQAILEVEDPSDKVVLTEIKHKEFVKWPRKIKTDPSRRNKGKYCEFHWDHRHNTDDCFQLKEHIADLIKKGFLRKYVANRQSPISPERRYGDNRPTTGDIQVIHRGFGSNGCTSSSRKRHVRNAQGRAEEEIYNLSSPTVEVHPPITFNNDDLRGLHLPHDDALVVAAVISNFNVQRILVDNESSADILFTSAVNKMKIGLDKLHSYHIPLVGFWGEHNAPTGMDKVASDLGS</sequence>
<keyword evidence="3" id="KW-1185">Reference proteome</keyword>
<evidence type="ECO:0000256" key="1">
    <source>
        <dbReference type="SAM" id="MobiDB-lite"/>
    </source>
</evidence>
<evidence type="ECO:0000313" key="2">
    <source>
        <dbReference type="EMBL" id="GFY81140.1"/>
    </source>
</evidence>
<dbReference type="EMBL" id="BJWL01000001">
    <property type="protein sequence ID" value="GFY81140.1"/>
    <property type="molecule type" value="Genomic_DNA"/>
</dbReference>
<evidence type="ECO:0000313" key="3">
    <source>
        <dbReference type="Proteomes" id="UP000585474"/>
    </source>
</evidence>
<proteinExistence type="predicted"/>
<accession>A0A7J0E3Z6</accession>
<dbReference type="Proteomes" id="UP000585474">
    <property type="component" value="Unassembled WGS sequence"/>
</dbReference>
<feature type="region of interest" description="Disordered" evidence="1">
    <location>
        <begin position="1"/>
        <end position="21"/>
    </location>
</feature>
<gene>
    <name evidence="2" type="ORF">Acr_01g0009490</name>
</gene>
<dbReference type="OrthoDB" id="1194593at2759"/>
<reference evidence="2 3" key="1">
    <citation type="submission" date="2019-07" db="EMBL/GenBank/DDBJ databases">
        <title>De Novo Assembly of kiwifruit Actinidia rufa.</title>
        <authorList>
            <person name="Sugita-Konishi S."/>
            <person name="Sato K."/>
            <person name="Mori E."/>
            <person name="Abe Y."/>
            <person name="Kisaki G."/>
            <person name="Hamano K."/>
            <person name="Suezawa K."/>
            <person name="Otani M."/>
            <person name="Fukuda T."/>
            <person name="Manabe T."/>
            <person name="Gomi K."/>
            <person name="Tabuchi M."/>
            <person name="Akimitsu K."/>
            <person name="Kataoka I."/>
        </authorList>
    </citation>
    <scope>NUCLEOTIDE SEQUENCE [LARGE SCALE GENOMIC DNA]</scope>
    <source>
        <strain evidence="3">cv. Fuchu</strain>
    </source>
</reference>
<comment type="caution">
    <text evidence="2">The sequence shown here is derived from an EMBL/GenBank/DDBJ whole genome shotgun (WGS) entry which is preliminary data.</text>
</comment>
<protein>
    <recommendedName>
        <fullName evidence="4">Retrotransposon gag domain-containing protein</fullName>
    </recommendedName>
</protein>
<dbReference type="AlphaFoldDB" id="A0A7J0E3Z6"/>